<evidence type="ECO:0000313" key="1">
    <source>
        <dbReference type="EMBL" id="QHT13172.1"/>
    </source>
</evidence>
<sequence length="571" mass="67085">MDNKKRKNIEPTVVPLQNPSKKIKITNMIAPSRLKNYILNDPLIDYLEYYKINNITDEPRRKRANSIANDEFEEFIKVKGVDFEKKVMTKYPNAFHTVEGPISLTSFNETVKALKNNIPIIYQGVLYDVENSTYGCADLIIRGDYLNLMYNQIVEPNFYYIVDIKYSTVKLSSDQKYILNSDFVPVYKSQIWIYTNALNKILDQNVTKGFILGKQYQWTVSTIKNSYNNENFDRIAEVDFEGVDKKYKQLVIDAVKWVLKLRSEGIQWRLLPKPSVPELYPNMSNNRDGKWRGLKKQLANEIKELTNIVYVTHEHRANAFKHNIFSYDNELCNSNILGIKGDRGVLIDKILNINNSEDSINPILITTTINNWRKSEEQQMEFYLDYETVNDFESNNFIFMIGVGYKINNWLFKCFITKNKELDSQKDMYNNFWEYINQILREHNKLEAVFIHWTSAEPSFYNKFQKLFNLPIKKFMDLNKVFLAEPIVIRGAFNYSLKTIAKCMFNHGLIKTIWPDESSCNNGQDALVLANKLYIESNKDLELTDMNDIVYYNEIDCKVLCDILEYLRLNH</sequence>
<reference evidence="1" key="1">
    <citation type="journal article" date="2020" name="Nature">
        <title>Giant virus diversity and host interactions through global metagenomics.</title>
        <authorList>
            <person name="Schulz F."/>
            <person name="Roux S."/>
            <person name="Paez-Espino D."/>
            <person name="Jungbluth S."/>
            <person name="Walsh D.A."/>
            <person name="Denef V.J."/>
            <person name="McMahon K.D."/>
            <person name="Konstantinidis K.T."/>
            <person name="Eloe-Fadrosh E.A."/>
            <person name="Kyrpides N.C."/>
            <person name="Woyke T."/>
        </authorList>
    </citation>
    <scope>NUCLEOTIDE SEQUENCE</scope>
    <source>
        <strain evidence="1">GVMAG-M-3300023174-131</strain>
    </source>
</reference>
<organism evidence="1">
    <name type="scientific">viral metagenome</name>
    <dbReference type="NCBI Taxonomy" id="1070528"/>
    <lineage>
        <taxon>unclassified sequences</taxon>
        <taxon>metagenomes</taxon>
        <taxon>organismal metagenomes</taxon>
    </lineage>
</organism>
<accession>A0A6C0D9Y1</accession>
<dbReference type="AlphaFoldDB" id="A0A6C0D9Y1"/>
<name>A0A6C0D9Y1_9ZZZZ</name>
<dbReference type="EMBL" id="MN739563">
    <property type="protein sequence ID" value="QHT13172.1"/>
    <property type="molecule type" value="Genomic_DNA"/>
</dbReference>
<proteinExistence type="predicted"/>
<protein>
    <submittedName>
        <fullName evidence="1">Uncharacterized protein</fullName>
    </submittedName>
</protein>